<feature type="region of interest" description="Disordered" evidence="1">
    <location>
        <begin position="128"/>
        <end position="216"/>
    </location>
</feature>
<evidence type="ECO:0000259" key="2">
    <source>
        <dbReference type="Pfam" id="PF26013"/>
    </source>
</evidence>
<feature type="compositionally biased region" description="Basic and acidic residues" evidence="1">
    <location>
        <begin position="815"/>
        <end position="829"/>
    </location>
</feature>
<dbReference type="PANTHER" id="PTHR39601:SF2">
    <property type="entry name" value="CHORIOGENIN HMINOR"/>
    <property type="match status" value="1"/>
</dbReference>
<name>A0A559MIY9_9HELO</name>
<dbReference type="PANTHER" id="PTHR39601">
    <property type="entry name" value="CHORIOGENIN HMINOR"/>
    <property type="match status" value="1"/>
</dbReference>
<feature type="compositionally biased region" description="Low complexity" evidence="1">
    <location>
        <begin position="280"/>
        <end position="295"/>
    </location>
</feature>
<evidence type="ECO:0000313" key="4">
    <source>
        <dbReference type="Proteomes" id="UP000315522"/>
    </source>
</evidence>
<organism evidence="3 4">
    <name type="scientific">Lachnellula willkommii</name>
    <dbReference type="NCBI Taxonomy" id="215461"/>
    <lineage>
        <taxon>Eukaryota</taxon>
        <taxon>Fungi</taxon>
        <taxon>Dikarya</taxon>
        <taxon>Ascomycota</taxon>
        <taxon>Pezizomycotina</taxon>
        <taxon>Leotiomycetes</taxon>
        <taxon>Helotiales</taxon>
        <taxon>Lachnaceae</taxon>
        <taxon>Lachnellula</taxon>
    </lineage>
</organism>
<protein>
    <recommendedName>
        <fullName evidence="2">DUF8004 domain-containing protein</fullName>
    </recommendedName>
</protein>
<evidence type="ECO:0000313" key="3">
    <source>
        <dbReference type="EMBL" id="TVY92927.1"/>
    </source>
</evidence>
<feature type="compositionally biased region" description="Low complexity" evidence="1">
    <location>
        <begin position="23"/>
        <end position="32"/>
    </location>
</feature>
<dbReference type="Pfam" id="PF26013">
    <property type="entry name" value="DUF8004"/>
    <property type="match status" value="1"/>
</dbReference>
<keyword evidence="4" id="KW-1185">Reference proteome</keyword>
<dbReference type="AlphaFoldDB" id="A0A559MIY9"/>
<feature type="compositionally biased region" description="Polar residues" evidence="1">
    <location>
        <begin position="65"/>
        <end position="75"/>
    </location>
</feature>
<feature type="domain" description="DUF8004" evidence="2">
    <location>
        <begin position="378"/>
        <end position="469"/>
    </location>
</feature>
<dbReference type="EMBL" id="QGML01000219">
    <property type="protein sequence ID" value="TVY92927.1"/>
    <property type="molecule type" value="Genomic_DNA"/>
</dbReference>
<dbReference type="InterPro" id="IPR058317">
    <property type="entry name" value="DUF8004"/>
</dbReference>
<proteinExistence type="predicted"/>
<accession>A0A559MIY9</accession>
<feature type="region of interest" description="Disordered" evidence="1">
    <location>
        <begin position="1"/>
        <end position="82"/>
    </location>
</feature>
<feature type="region of interest" description="Disordered" evidence="1">
    <location>
        <begin position="763"/>
        <end position="850"/>
    </location>
</feature>
<dbReference type="Proteomes" id="UP000315522">
    <property type="component" value="Unassembled WGS sequence"/>
</dbReference>
<feature type="region of interest" description="Disordered" evidence="1">
    <location>
        <begin position="268"/>
        <end position="306"/>
    </location>
</feature>
<feature type="compositionally biased region" description="Pro residues" evidence="1">
    <location>
        <begin position="179"/>
        <end position="191"/>
    </location>
</feature>
<evidence type="ECO:0000256" key="1">
    <source>
        <dbReference type="SAM" id="MobiDB-lite"/>
    </source>
</evidence>
<sequence length="850" mass="96319">MSGRSAYVRKAKTKVKDKDGQMQSPLQSPLQQHFFDSDHGSETTPSPLYGEFPAPNGHPMHFQSELKNVRSSSRTIRSEGSDDLAYARVRKPAVPVIDVSGIEKSSFRSLMDKRSEGIRVGLAKTFGSKKKKTEEVRPGSASTIRPDFHELDAGEYDYQPPSLRPRNQPLQELQEFSRPGPPQGKLPPIPQAPQLKRWVGSGSAPQPWNKLRKDPELWDPNGDTLIFLGHEDRHNVRPPPSFRLSSHVLEDTQSRFLITLLREGLVDDPNSFSMPPSPVGSPGAHPGRPAGRGRSQPTPPGSENGVGTYDGPIYYEIYFPTPNGSKTDILRHQITTRNVFALLYQASLVGMHLFQALNDLHERLEVYMPHDTDTAGILIDYLVTKGIDDVRGDPSSAAAILAWSESQGVRWEEGWREAYVHSAGMYHRVEKCGDFKFVTPITKALLERASLDMQVRVQHCGDRLVEFDFEDMWPMMSSHPPPARSAFERLRKFFLKHYESSYETWPPAIPNGAEQWLTRDLAQRLQRDFGALYDYLVSREVTWDCSEERSGRKWNIVNPLNKGFEADTPDIPFTDILVAFDNRHRYPHIPHPYPLTPESIITKPTSRENLFKPAKKNRSVEDKMAERRAALAYTESTNIYLLSSDFVTNDLVEEFVRFEKGDRAGDIDPCAARRGRWVLIYGILQTLASVSVDTPNLRYKDEVSYHLSPRLRATPPWKGANQYIEEANHGGSYCWSVRDTWQTDQPVSVPQVKPLYIKTSTPPVTPSIMSESDGASSIHSHTLSNMTTRSGGRHRHLMTRESDNTSYSGYAPGIEKLEELPIREQSQDRGRRRGSPQGFMIKDFDDEHRY</sequence>
<comment type="caution">
    <text evidence="3">The sequence shown here is derived from an EMBL/GenBank/DDBJ whole genome shotgun (WGS) entry which is preliminary data.</text>
</comment>
<reference evidence="3 4" key="1">
    <citation type="submission" date="2018-05" db="EMBL/GenBank/DDBJ databases">
        <title>Genome sequencing and assembly of the regulated plant pathogen Lachnellula willkommii and related sister species for the development of diagnostic species identification markers.</title>
        <authorList>
            <person name="Giroux E."/>
            <person name="Bilodeau G."/>
        </authorList>
    </citation>
    <scope>NUCLEOTIDE SEQUENCE [LARGE SCALE GENOMIC DNA]</scope>
    <source>
        <strain evidence="3 4">CBS 172.35</strain>
    </source>
</reference>
<feature type="compositionally biased region" description="Polar residues" evidence="1">
    <location>
        <begin position="763"/>
        <end position="790"/>
    </location>
</feature>
<gene>
    <name evidence="3" type="ORF">LAWI1_G004904</name>
</gene>